<dbReference type="EMBL" id="OZ075128">
    <property type="protein sequence ID" value="CAL4956347.1"/>
    <property type="molecule type" value="Genomic_DNA"/>
</dbReference>
<proteinExistence type="predicted"/>
<organism evidence="1 2">
    <name type="scientific">Urochloa decumbens</name>
    <dbReference type="NCBI Taxonomy" id="240449"/>
    <lineage>
        <taxon>Eukaryota</taxon>
        <taxon>Viridiplantae</taxon>
        <taxon>Streptophyta</taxon>
        <taxon>Embryophyta</taxon>
        <taxon>Tracheophyta</taxon>
        <taxon>Spermatophyta</taxon>
        <taxon>Magnoliopsida</taxon>
        <taxon>Liliopsida</taxon>
        <taxon>Poales</taxon>
        <taxon>Poaceae</taxon>
        <taxon>PACMAD clade</taxon>
        <taxon>Panicoideae</taxon>
        <taxon>Panicodae</taxon>
        <taxon>Paniceae</taxon>
        <taxon>Melinidinae</taxon>
        <taxon>Urochloa</taxon>
    </lineage>
</organism>
<gene>
    <name evidence="1" type="ORF">URODEC1_LOCUS41986</name>
</gene>
<sequence>MARFLYRAAVAFAEEVLGTSYRPRPFSGLFLASAIPSAAGHLGLARASATPALRDLLTPGAFLLDATHTLGAVALRGFTHTAEINRYIRDDFFPKELARAEAQGDARAADVLRLFRALIDAEDGRCQDALDDLARLAAERPDFNSARHCAAAFCDLLGRAEEGDRWLAGVPGWQRPPENIIFNLGLVEAALGGAPGAVAGNRGQVASAAFQIINESVSEGKMSAFQTIVTGLLKQAAKRRCKDLPLKHGDGDGILRALADAAFAVSGSVPKDDRPFFVLQASQALLSAVVLREPPLSGERVTAALRVAKRDLARAVEKGDAAAVSDLRFLAAFLAARDGRFDEALARYEEVARDDPSDPRPHRLAFVISMVVRRPDEEASKWMASYKRVAAGSSFRQRFEMVTLTDEMLVALALASPTAFDVRCPIRMSLIAGAAGRLVDAALVSALESKSLSVVERIEVRAARAFLHAGMWSALKKWEGKDYGISGTATE</sequence>
<reference evidence="1 2" key="2">
    <citation type="submission" date="2024-10" db="EMBL/GenBank/DDBJ databases">
        <authorList>
            <person name="Ryan C."/>
        </authorList>
    </citation>
    <scope>NUCLEOTIDE SEQUENCE [LARGE SCALE GENOMIC DNA]</scope>
</reference>
<evidence type="ECO:0008006" key="3">
    <source>
        <dbReference type="Google" id="ProtNLM"/>
    </source>
</evidence>
<keyword evidence="2" id="KW-1185">Reference proteome</keyword>
<evidence type="ECO:0000313" key="2">
    <source>
        <dbReference type="Proteomes" id="UP001497457"/>
    </source>
</evidence>
<protein>
    <recommendedName>
        <fullName evidence="3">Tetratricopeptide repeat protein</fullName>
    </recommendedName>
</protein>
<reference evidence="2" key="1">
    <citation type="submission" date="2024-06" db="EMBL/GenBank/DDBJ databases">
        <authorList>
            <person name="Ryan C."/>
        </authorList>
    </citation>
    <scope>NUCLEOTIDE SEQUENCE [LARGE SCALE GENOMIC DNA]</scope>
</reference>
<evidence type="ECO:0000313" key="1">
    <source>
        <dbReference type="EMBL" id="CAL4956347.1"/>
    </source>
</evidence>
<dbReference type="AlphaFoldDB" id="A0ABC8Z9T7"/>
<name>A0ABC8Z9T7_9POAL</name>
<dbReference type="Proteomes" id="UP001497457">
    <property type="component" value="Chromosome 18b"/>
</dbReference>
<accession>A0ABC8Z9T7</accession>